<dbReference type="RefSeq" id="XP_004259338.1">
    <property type="nucleotide sequence ID" value="XM_004259290.1"/>
</dbReference>
<gene>
    <name evidence="2" type="ORF">EIN_073700</name>
</gene>
<dbReference type="EMBL" id="KB206336">
    <property type="protein sequence ID" value="ELP92567.1"/>
    <property type="molecule type" value="Genomic_DNA"/>
</dbReference>
<evidence type="ECO:0000259" key="1">
    <source>
        <dbReference type="Pfam" id="PF07534"/>
    </source>
</evidence>
<dbReference type="VEuPathDB" id="AmoebaDB:EIN_073700"/>
<dbReference type="AlphaFoldDB" id="A0A0A1UBN5"/>
<protein>
    <recommendedName>
        <fullName evidence="1">TLDc domain-containing protein</fullName>
    </recommendedName>
</protein>
<proteinExistence type="predicted"/>
<accession>A0A0A1UBN5</accession>
<dbReference type="GeneID" id="14891558"/>
<dbReference type="KEGG" id="eiv:EIN_073700"/>
<feature type="domain" description="TLDc" evidence="1">
    <location>
        <begin position="163"/>
        <end position="328"/>
    </location>
</feature>
<dbReference type="InterPro" id="IPR006571">
    <property type="entry name" value="TLDc_dom"/>
</dbReference>
<dbReference type="Proteomes" id="UP000014680">
    <property type="component" value="Unassembled WGS sequence"/>
</dbReference>
<evidence type="ECO:0000313" key="2">
    <source>
        <dbReference type="EMBL" id="ELP92567.1"/>
    </source>
</evidence>
<name>A0A0A1UBN5_ENTIV</name>
<organism evidence="2 3">
    <name type="scientific">Entamoeba invadens IP1</name>
    <dbReference type="NCBI Taxonomy" id="370355"/>
    <lineage>
        <taxon>Eukaryota</taxon>
        <taxon>Amoebozoa</taxon>
        <taxon>Evosea</taxon>
        <taxon>Archamoebae</taxon>
        <taxon>Mastigamoebida</taxon>
        <taxon>Entamoebidae</taxon>
        <taxon>Entamoeba</taxon>
    </lineage>
</organism>
<evidence type="ECO:0000313" key="3">
    <source>
        <dbReference type="Proteomes" id="UP000014680"/>
    </source>
</evidence>
<sequence>MYQKFGKFPDFVNKNCFKLFIIVHNNKNNRLLSHKIFCLGVTLSRFPEFLGYNVKYLNISLRLYKPSISFFEISAMGNTETQYVRKPKIMTLPTSPAVFFESFSPDDFDADKNLQMDEVLEAEDFYRSKSTNCVFPQKKEETHGAEEQHIIPNFCGVLDPTKFIDFFKFKTQNNVIEMLYDSSQDGLDSRDFRAKITGKKNLLFVLASQNSCFGLFQSDPLASVPPRSSLHADSQDMFLFSQNLNISNENGRNEDGCIHIYTKKNQSKKSVVLYPADSSLLFTCFSAFWVDSKLDVSFNFNINEYYDTQSLDQYPLSGGFEKVKCQRLFVFSLC</sequence>
<reference evidence="2 3" key="1">
    <citation type="submission" date="2012-10" db="EMBL/GenBank/DDBJ databases">
        <authorList>
            <person name="Zafar N."/>
            <person name="Inman J."/>
            <person name="Hall N."/>
            <person name="Lorenzi H."/>
            <person name="Caler E."/>
        </authorList>
    </citation>
    <scope>NUCLEOTIDE SEQUENCE [LARGE SCALE GENOMIC DNA]</scope>
    <source>
        <strain evidence="2 3">IP1</strain>
    </source>
</reference>
<keyword evidence="3" id="KW-1185">Reference proteome</keyword>
<dbReference type="Pfam" id="PF07534">
    <property type="entry name" value="TLD"/>
    <property type="match status" value="1"/>
</dbReference>